<evidence type="ECO:0000259" key="9">
    <source>
        <dbReference type="PROSITE" id="PS51480"/>
    </source>
</evidence>
<reference evidence="10 11" key="1">
    <citation type="submission" date="2018-06" db="EMBL/GenBank/DDBJ databases">
        <title>Genomic Encyclopedia of Type Strains, Phase IV (KMG-IV): sequencing the most valuable type-strain genomes for metagenomic binning, comparative biology and taxonomic classification.</title>
        <authorList>
            <person name="Goeker M."/>
        </authorList>
    </citation>
    <scope>NUCLEOTIDE SEQUENCE [LARGE SCALE GENOMIC DNA]</scope>
    <source>
        <strain evidence="10 11">DSM 15140</strain>
    </source>
</reference>
<comment type="function">
    <text evidence="8">ADP-binding subunit of the dihydroxyacetone kinase, which is responsible for the phosphoenolpyruvate (PEP)-dependent phosphorylation of dihydroxyacetone. DhaL-ADP is converted to DhaL-ATP via a phosphoryl group transfer from DhaM and transmits it to dihydroxyacetone binds to DhaK.</text>
</comment>
<evidence type="ECO:0000256" key="4">
    <source>
        <dbReference type="ARBA" id="ARBA00022679"/>
    </source>
</evidence>
<proteinExistence type="predicted"/>
<dbReference type="SUPFAM" id="SSF101473">
    <property type="entry name" value="DhaL-like"/>
    <property type="match status" value="1"/>
</dbReference>
<dbReference type="PANTHER" id="PTHR28629:SF4">
    <property type="entry name" value="TRIOKINASE_FMN CYCLASE"/>
    <property type="match status" value="1"/>
</dbReference>
<dbReference type="RefSeq" id="WP_113869061.1">
    <property type="nucleotide sequence ID" value="NZ_BAABQN010000007.1"/>
</dbReference>
<comment type="subunit">
    <text evidence="7">Homodimer. The dihydroxyacetone kinase complex is composed of a homodimer of DhaM, a homodimer of DhaK and the subunit DhaL.</text>
</comment>
<evidence type="ECO:0000256" key="8">
    <source>
        <dbReference type="ARBA" id="ARBA00055771"/>
    </source>
</evidence>
<keyword evidence="6" id="KW-0319">Glycerol metabolism</keyword>
<keyword evidence="11" id="KW-1185">Reference proteome</keyword>
<evidence type="ECO:0000256" key="1">
    <source>
        <dbReference type="ARBA" id="ARBA00001113"/>
    </source>
</evidence>
<dbReference type="InterPro" id="IPR012737">
    <property type="entry name" value="DhaK_L_YcgS"/>
</dbReference>
<organism evidence="10 11">
    <name type="scientific">Paraliobacillus ryukyuensis</name>
    <dbReference type="NCBI Taxonomy" id="200904"/>
    <lineage>
        <taxon>Bacteria</taxon>
        <taxon>Bacillati</taxon>
        <taxon>Bacillota</taxon>
        <taxon>Bacilli</taxon>
        <taxon>Bacillales</taxon>
        <taxon>Bacillaceae</taxon>
        <taxon>Paraliobacillus</taxon>
    </lineage>
</organism>
<comment type="pathway">
    <text evidence="2">Polyol metabolism; glycerol degradation.</text>
</comment>
<dbReference type="GO" id="GO:0004371">
    <property type="term" value="F:glycerone kinase activity"/>
    <property type="evidence" value="ECO:0007669"/>
    <property type="project" value="InterPro"/>
</dbReference>
<comment type="catalytic activity">
    <reaction evidence="1">
        <text>dihydroxyacetone + phosphoenolpyruvate = dihydroxyacetone phosphate + pyruvate</text>
        <dbReference type="Rhea" id="RHEA:18381"/>
        <dbReference type="ChEBI" id="CHEBI:15361"/>
        <dbReference type="ChEBI" id="CHEBI:16016"/>
        <dbReference type="ChEBI" id="CHEBI:57642"/>
        <dbReference type="ChEBI" id="CHEBI:58702"/>
        <dbReference type="EC" id="2.7.1.121"/>
    </reaction>
</comment>
<dbReference type="OrthoDB" id="9800291at2"/>
<dbReference type="InterPro" id="IPR036117">
    <property type="entry name" value="DhaL_dom_sf"/>
</dbReference>
<dbReference type="Pfam" id="PF02734">
    <property type="entry name" value="Dak2"/>
    <property type="match status" value="1"/>
</dbReference>
<keyword evidence="5 10" id="KW-0418">Kinase</keyword>
<gene>
    <name evidence="10" type="ORF">DES48_10722</name>
</gene>
<dbReference type="GO" id="GO:0005829">
    <property type="term" value="C:cytosol"/>
    <property type="evidence" value="ECO:0007669"/>
    <property type="project" value="TreeGrafter"/>
</dbReference>
<protein>
    <recommendedName>
        <fullName evidence="3">phosphoenolpyruvate--glycerone phosphotransferase</fullName>
        <ecNumber evidence="3">2.7.1.121</ecNumber>
    </recommendedName>
</protein>
<comment type="caution">
    <text evidence="10">The sequence shown here is derived from an EMBL/GenBank/DDBJ whole genome shotgun (WGS) entry which is preliminary data.</text>
</comment>
<feature type="domain" description="DhaL" evidence="9">
    <location>
        <begin position="5"/>
        <end position="190"/>
    </location>
</feature>
<name>A0A366E408_9BACI</name>
<dbReference type="InterPro" id="IPR050861">
    <property type="entry name" value="Dihydroxyacetone_Kinase"/>
</dbReference>
<evidence type="ECO:0000313" key="10">
    <source>
        <dbReference type="EMBL" id="RBO97106.1"/>
    </source>
</evidence>
<evidence type="ECO:0000256" key="6">
    <source>
        <dbReference type="ARBA" id="ARBA00022798"/>
    </source>
</evidence>
<dbReference type="EMBL" id="QNRI01000007">
    <property type="protein sequence ID" value="RBO97106.1"/>
    <property type="molecule type" value="Genomic_DNA"/>
</dbReference>
<sequence length="197" mass="21039">MVTVENTVNWLKNFADKIETNKAYLSDLDRAIGDGDHGNNMARGVQAMVEKLDDSEPTSVQAVLKTASMALLSKIGGASGPLYGTALLEMSKQAKEDQIEVKSLVEAGLAGIQKRGKAEVGEKTMVDLWAPVLDHLNKQTLSKEAIDEAVNATKDLKATKGRASYVGDRSIGAIDPGAASSGYLFEAMMEEGVLEHD</sequence>
<dbReference type="FunFam" id="1.25.40.340:FF:000002">
    <property type="entry name" value="Dihydroxyacetone kinase, L subunit"/>
    <property type="match status" value="1"/>
</dbReference>
<evidence type="ECO:0000256" key="7">
    <source>
        <dbReference type="ARBA" id="ARBA00046577"/>
    </source>
</evidence>
<dbReference type="STRING" id="200904.GCA_900168775_01077"/>
<dbReference type="PROSITE" id="PS51480">
    <property type="entry name" value="DHAL"/>
    <property type="match status" value="1"/>
</dbReference>
<evidence type="ECO:0000256" key="5">
    <source>
        <dbReference type="ARBA" id="ARBA00022777"/>
    </source>
</evidence>
<accession>A0A366E408</accession>
<dbReference type="NCBIfam" id="TIGR02365">
    <property type="entry name" value="dha_L_ycgS"/>
    <property type="match status" value="1"/>
</dbReference>
<evidence type="ECO:0000313" key="11">
    <source>
        <dbReference type="Proteomes" id="UP000252254"/>
    </source>
</evidence>
<keyword evidence="4" id="KW-0808">Transferase</keyword>
<dbReference type="AlphaFoldDB" id="A0A366E408"/>
<dbReference type="Proteomes" id="UP000252254">
    <property type="component" value="Unassembled WGS sequence"/>
</dbReference>
<evidence type="ECO:0000256" key="2">
    <source>
        <dbReference type="ARBA" id="ARBA00004745"/>
    </source>
</evidence>
<dbReference type="EC" id="2.7.1.121" evidence="3"/>
<evidence type="ECO:0000256" key="3">
    <source>
        <dbReference type="ARBA" id="ARBA00012095"/>
    </source>
</evidence>
<dbReference type="SMART" id="SM01120">
    <property type="entry name" value="Dak2"/>
    <property type="match status" value="1"/>
</dbReference>
<dbReference type="GO" id="GO:0047324">
    <property type="term" value="F:phosphoenolpyruvate-glycerone phosphotransferase activity"/>
    <property type="evidence" value="ECO:0007669"/>
    <property type="project" value="UniProtKB-EC"/>
</dbReference>
<dbReference type="GO" id="GO:0019563">
    <property type="term" value="P:glycerol catabolic process"/>
    <property type="evidence" value="ECO:0007669"/>
    <property type="project" value="TreeGrafter"/>
</dbReference>
<dbReference type="Gene3D" id="1.25.40.340">
    <property type="match status" value="1"/>
</dbReference>
<dbReference type="InterPro" id="IPR004007">
    <property type="entry name" value="DhaL_dom"/>
</dbReference>
<dbReference type="PANTHER" id="PTHR28629">
    <property type="entry name" value="TRIOKINASE/FMN CYCLASE"/>
    <property type="match status" value="1"/>
</dbReference>